<dbReference type="RefSeq" id="WP_396953557.1">
    <property type="nucleotide sequence ID" value="NZ_JBIRXV010000010.1"/>
</dbReference>
<dbReference type="EMBL" id="JBIRXV010000010">
    <property type="protein sequence ID" value="MFI2325074.1"/>
    <property type="molecule type" value="Genomic_DNA"/>
</dbReference>
<protein>
    <recommendedName>
        <fullName evidence="4">DUF4345 domain-containing protein</fullName>
    </recommendedName>
</protein>
<evidence type="ECO:0000313" key="3">
    <source>
        <dbReference type="Proteomes" id="UP001611450"/>
    </source>
</evidence>
<evidence type="ECO:0008006" key="4">
    <source>
        <dbReference type="Google" id="ProtNLM"/>
    </source>
</evidence>
<evidence type="ECO:0000313" key="2">
    <source>
        <dbReference type="EMBL" id="MFI2325074.1"/>
    </source>
</evidence>
<dbReference type="Proteomes" id="UP001611450">
    <property type="component" value="Unassembled WGS sequence"/>
</dbReference>
<accession>A0ABW7WSL6</accession>
<feature type="transmembrane region" description="Helical" evidence="1">
    <location>
        <begin position="76"/>
        <end position="96"/>
    </location>
</feature>
<proteinExistence type="predicted"/>
<feature type="transmembrane region" description="Helical" evidence="1">
    <location>
        <begin position="53"/>
        <end position="70"/>
    </location>
</feature>
<keyword evidence="3" id="KW-1185">Reference proteome</keyword>
<name>A0ABW7WSL6_9NOCA</name>
<gene>
    <name evidence="2" type="ORF">ACH47G_31685</name>
</gene>
<keyword evidence="1" id="KW-1133">Transmembrane helix</keyword>
<comment type="caution">
    <text evidence="2">The sequence shown here is derived from an EMBL/GenBank/DDBJ whole genome shotgun (WGS) entry which is preliminary data.</text>
</comment>
<sequence>MTELESEVVAMWTTVVLALGAGILGVNAVPHFVKGMVGEEFPNVTGNAPVRNAVAGFLGLLLTALIVYWADLASHPWAGAVSLGIGGLSMAIFHGLGGAYRLNAALGLPNPPRRIHAAA</sequence>
<organism evidence="2 3">
    <name type="scientific">Nocardia beijingensis</name>
    <dbReference type="NCBI Taxonomy" id="95162"/>
    <lineage>
        <taxon>Bacteria</taxon>
        <taxon>Bacillati</taxon>
        <taxon>Actinomycetota</taxon>
        <taxon>Actinomycetes</taxon>
        <taxon>Mycobacteriales</taxon>
        <taxon>Nocardiaceae</taxon>
        <taxon>Nocardia</taxon>
    </lineage>
</organism>
<keyword evidence="1" id="KW-0812">Transmembrane</keyword>
<reference evidence="2 3" key="1">
    <citation type="submission" date="2024-10" db="EMBL/GenBank/DDBJ databases">
        <title>The Natural Products Discovery Center: Release of the First 8490 Sequenced Strains for Exploring Actinobacteria Biosynthetic Diversity.</title>
        <authorList>
            <person name="Kalkreuter E."/>
            <person name="Kautsar S.A."/>
            <person name="Yang D."/>
            <person name="Bader C.D."/>
            <person name="Teijaro C.N."/>
            <person name="Fluegel L."/>
            <person name="Davis C.M."/>
            <person name="Simpson J.R."/>
            <person name="Lauterbach L."/>
            <person name="Steele A.D."/>
            <person name="Gui C."/>
            <person name="Meng S."/>
            <person name="Li G."/>
            <person name="Viehrig K."/>
            <person name="Ye F."/>
            <person name="Su P."/>
            <person name="Kiefer A.F."/>
            <person name="Nichols A."/>
            <person name="Cepeda A.J."/>
            <person name="Yan W."/>
            <person name="Fan B."/>
            <person name="Jiang Y."/>
            <person name="Adhikari A."/>
            <person name="Zheng C.-J."/>
            <person name="Schuster L."/>
            <person name="Cowan T.M."/>
            <person name="Smanski M.J."/>
            <person name="Chevrette M.G."/>
            <person name="De Carvalho L.P.S."/>
            <person name="Shen B."/>
        </authorList>
    </citation>
    <scope>NUCLEOTIDE SEQUENCE [LARGE SCALE GENOMIC DNA]</scope>
    <source>
        <strain evidence="2 3">NPDC019626</strain>
    </source>
</reference>
<evidence type="ECO:0000256" key="1">
    <source>
        <dbReference type="SAM" id="Phobius"/>
    </source>
</evidence>
<keyword evidence="1" id="KW-0472">Membrane</keyword>
<feature type="transmembrane region" description="Helical" evidence="1">
    <location>
        <begin position="12"/>
        <end position="33"/>
    </location>
</feature>